<keyword evidence="1" id="KW-0812">Transmembrane</keyword>
<feature type="transmembrane region" description="Helical" evidence="1">
    <location>
        <begin position="50"/>
        <end position="71"/>
    </location>
</feature>
<proteinExistence type="predicted"/>
<feature type="transmembrane region" description="Helical" evidence="1">
    <location>
        <begin position="83"/>
        <end position="106"/>
    </location>
</feature>
<name>D3PY07_STANL</name>
<dbReference type="Proteomes" id="UP000000844">
    <property type="component" value="Chromosome"/>
</dbReference>
<feature type="transmembrane region" description="Helical" evidence="1">
    <location>
        <begin position="149"/>
        <end position="171"/>
    </location>
</feature>
<evidence type="ECO:0000256" key="1">
    <source>
        <dbReference type="SAM" id="Phobius"/>
    </source>
</evidence>
<accession>D3PY07</accession>
<gene>
    <name evidence="2" type="ordered locus">Snas_5706</name>
</gene>
<feature type="transmembrane region" description="Helical" evidence="1">
    <location>
        <begin position="254"/>
        <end position="274"/>
    </location>
</feature>
<keyword evidence="3" id="KW-1185">Reference proteome</keyword>
<protein>
    <submittedName>
        <fullName evidence="2">Uncharacterized protein</fullName>
    </submittedName>
</protein>
<dbReference type="RefSeq" id="WP_013020907.1">
    <property type="nucleotide sequence ID" value="NC_013947.1"/>
</dbReference>
<feature type="transmembrane region" description="Helical" evidence="1">
    <location>
        <begin position="118"/>
        <end position="137"/>
    </location>
</feature>
<dbReference type="KEGG" id="sna:Snas_5706"/>
<feature type="transmembrane region" description="Helical" evidence="1">
    <location>
        <begin position="223"/>
        <end position="242"/>
    </location>
</feature>
<evidence type="ECO:0000313" key="2">
    <source>
        <dbReference type="EMBL" id="ADD45336.1"/>
    </source>
</evidence>
<dbReference type="eggNOG" id="ENOG502ZSUD">
    <property type="taxonomic scope" value="Bacteria"/>
</dbReference>
<organism evidence="2 3">
    <name type="scientific">Stackebrandtia nassauensis (strain DSM 44728 / CIP 108903 / NRRL B-16338 / NBRC 102104 / LLR-40K-21)</name>
    <dbReference type="NCBI Taxonomy" id="446470"/>
    <lineage>
        <taxon>Bacteria</taxon>
        <taxon>Bacillati</taxon>
        <taxon>Actinomycetota</taxon>
        <taxon>Actinomycetes</taxon>
        <taxon>Glycomycetales</taxon>
        <taxon>Glycomycetaceae</taxon>
        <taxon>Stackebrandtia</taxon>
    </lineage>
</organism>
<evidence type="ECO:0000313" key="3">
    <source>
        <dbReference type="Proteomes" id="UP000000844"/>
    </source>
</evidence>
<dbReference type="EMBL" id="CP001778">
    <property type="protein sequence ID" value="ADD45336.1"/>
    <property type="molecule type" value="Genomic_DNA"/>
</dbReference>
<keyword evidence="1" id="KW-1133">Transmembrane helix</keyword>
<dbReference type="HOGENOM" id="CLU_962811_0_0_11"/>
<keyword evidence="1" id="KW-0472">Membrane</keyword>
<feature type="transmembrane region" description="Helical" evidence="1">
    <location>
        <begin position="191"/>
        <end position="211"/>
    </location>
</feature>
<reference evidence="2 3" key="1">
    <citation type="journal article" date="2009" name="Stand. Genomic Sci.">
        <title>Complete genome sequence of Stackebrandtia nassauensis type strain (LLR-40K-21).</title>
        <authorList>
            <person name="Munk C."/>
            <person name="Lapidus A."/>
            <person name="Copeland A."/>
            <person name="Jando M."/>
            <person name="Mayilraj S."/>
            <person name="Glavina Del Rio T."/>
            <person name="Nolan M."/>
            <person name="Chen F."/>
            <person name="Lucas S."/>
            <person name="Tice H."/>
            <person name="Cheng J.F."/>
            <person name="Han C."/>
            <person name="Detter J.C."/>
            <person name="Bruce D."/>
            <person name="Goodwin L."/>
            <person name="Chain P."/>
            <person name="Pitluck S."/>
            <person name="Goker M."/>
            <person name="Ovchinikova G."/>
            <person name="Pati A."/>
            <person name="Ivanova N."/>
            <person name="Mavromatis K."/>
            <person name="Chen A."/>
            <person name="Palaniappan K."/>
            <person name="Land M."/>
            <person name="Hauser L."/>
            <person name="Chang Y.J."/>
            <person name="Jeffries C.D."/>
            <person name="Bristow J."/>
            <person name="Eisen J.A."/>
            <person name="Markowitz V."/>
            <person name="Hugenholtz P."/>
            <person name="Kyrpides N.C."/>
            <person name="Klenk H.P."/>
        </authorList>
    </citation>
    <scope>NUCLEOTIDE SEQUENCE [LARGE SCALE GENOMIC DNA]</scope>
    <source>
        <strain evidence="3">DSM 44728 / CIP 108903 / NRRL B-16338 / NBRC 102104 / LLR-40K-21</strain>
    </source>
</reference>
<dbReference type="AlphaFoldDB" id="D3PY07"/>
<sequence>MRDPRVVAVCSAGILAALLGIGQLLAADLTGILFSRGGVRATAQDTVDESAIVIWIAAVAVCLAAAAPRIFLKSVPGHRMRWVLSGAAAFGALLAAPVATAIASWAQVYGSELSQSRVLRLVCLGVVLGAVVSAAAVRSKPAAWSLISWVGVVWVLLLVSVRTSPGATPLISHLDPGPQWSSGNRFLQGSLLLLMVAVLCGAALGVAGIKLRWGRDMRRCRSAIALMSVAGPLVVLVAYLTAGVAGGDWNGGHVLNLTAASVLIATGYWAGACLTKRLRRDGPAGTMSA</sequence>